<dbReference type="GO" id="GO:0046872">
    <property type="term" value="F:metal ion binding"/>
    <property type="evidence" value="ECO:0007669"/>
    <property type="project" value="UniProtKB-KW"/>
</dbReference>
<dbReference type="PANTHER" id="PTHR38045:SF1">
    <property type="entry name" value="HEPARINASE II_III-LIKE PROTEIN"/>
    <property type="match status" value="1"/>
</dbReference>
<evidence type="ECO:0000256" key="1">
    <source>
        <dbReference type="ARBA" id="ARBA00004196"/>
    </source>
</evidence>
<evidence type="ECO:0000259" key="4">
    <source>
        <dbReference type="Pfam" id="PF07940"/>
    </source>
</evidence>
<dbReference type="InterPro" id="IPR008929">
    <property type="entry name" value="Chondroitin_lyas"/>
</dbReference>
<evidence type="ECO:0007829" key="7">
    <source>
        <dbReference type="PDB" id="8KHV"/>
    </source>
</evidence>
<dbReference type="RefSeq" id="WP_097125848.1">
    <property type="nucleotide sequence ID" value="NZ_OCNH01000001.1"/>
</dbReference>
<dbReference type="SMR" id="A0A286FIB6"/>
<dbReference type="Pfam" id="PF07940">
    <property type="entry name" value="Hepar_II_III_C"/>
    <property type="match status" value="1"/>
</dbReference>
<feature type="binding site" evidence="7">
    <location>
        <position position="421"/>
    </location>
    <ligand>
        <name>Mn(2+)</name>
        <dbReference type="ChEBI" id="CHEBI:29035"/>
    </ligand>
</feature>
<keyword evidence="7" id="KW-0106">Calcium</keyword>
<feature type="binding site" evidence="7">
    <location>
        <position position="160"/>
    </location>
    <ligand>
        <name>Ca(2+)</name>
        <dbReference type="ChEBI" id="CHEBI:29108"/>
        <label>1</label>
    </ligand>
</feature>
<dbReference type="InterPro" id="IPR012480">
    <property type="entry name" value="Hepar_II_III_C"/>
</dbReference>
<dbReference type="GO" id="GO:0016829">
    <property type="term" value="F:lyase activity"/>
    <property type="evidence" value="ECO:0007669"/>
    <property type="project" value="InterPro"/>
</dbReference>
<feature type="domain" description="Heparinase II/III-like C-terminal" evidence="4">
    <location>
        <begin position="387"/>
        <end position="580"/>
    </location>
</feature>
<proteinExistence type="evidence at protein level"/>
<accession>A0A286FIB6</accession>
<feature type="binding site" evidence="7">
    <location>
        <position position="233"/>
    </location>
    <ligand>
        <name>Ca(2+)</name>
        <dbReference type="ChEBI" id="CHEBI:29108"/>
        <label>2</label>
    </ligand>
</feature>
<protein>
    <submittedName>
        <fullName evidence="5">Heparinase II/III-like protein</fullName>
    </submittedName>
</protein>
<sequence length="628" mass="69931">MTRFKPFWKLVTLMLFVTVTTMAQPSQVSNNGPMPGHPRLLLLSGEEDALKRTISADKTWEKLHQAIVAECDQLVGIEPLKRIQIGRRLLDKSREALRRIFYLSYAWRMTHQLNYLQRAETELLTIAAFSDWNPTHFLDVAEMTMAVSIGYDWLYNDLSEQSRSTIKEAILKKGIEPSMDSKYNSWLRSSNNWNQVCNAGITYGAIAVYEDQPEQSKALISRAVSAVVLPMGDYKPDGAYPEGYSYWGYGTSFNVMLISALDKLFGNDFGLSAQPGFLKTAGYLENMTAPSGNAYNYSDSGLSGELQPAMFWFAKKLNDPSLLWVERSRLMNSNPQNHLRNRLLPAALLWSNGVKVAQMNAPKEAMWVGEGKTPVALMRTSWTDPAAIFVGMKGGSPGTSHAHMDVGSFVMEADGVRWAMDFGMQEYESLESKGVDLWNMKQNSQRWQILRYNNFAHNTLSINDELQAVDGKAPLTAHSSSANFMNAQVDLSSLYKQSIAKANRGIAVVDKAYVVVQDEIETSPAEATVRWTLLTSATVKVTGANQAELTKDGKVLTIQVMEPAQIDFKTWPTEPVYDFDAPNPGTTLVGFEVKLPANTKSVIQVTLTPGSSAGQKKKPVEPLSQWPR</sequence>
<dbReference type="Gene3D" id="1.50.10.100">
    <property type="entry name" value="Chondroitin AC/alginate lyase"/>
    <property type="match status" value="1"/>
</dbReference>
<keyword evidence="3" id="KW-0732">Signal</keyword>
<name>A0A286FIB6_9BACT</name>
<feature type="binding site" evidence="7">
    <location>
        <position position="190"/>
    </location>
    <ligand>
        <name>Ca(2+)</name>
        <dbReference type="ChEBI" id="CHEBI:29108"/>
        <label>2</label>
    </ligand>
</feature>
<feature type="binding site" evidence="7">
    <location>
        <position position="403"/>
    </location>
    <ligand>
        <name>Mn(2+)</name>
        <dbReference type="ChEBI" id="CHEBI:29035"/>
    </ligand>
</feature>
<keyword evidence="7" id="KW-0479">Metal-binding</keyword>
<dbReference type="Proteomes" id="UP000219452">
    <property type="component" value="Unassembled WGS sequence"/>
</dbReference>
<feature type="signal peptide" evidence="3">
    <location>
        <begin position="1"/>
        <end position="23"/>
    </location>
</feature>
<feature type="binding site" evidence="7">
    <location>
        <position position="457"/>
    </location>
    <ligand>
        <name>Mn(2+)</name>
        <dbReference type="ChEBI" id="CHEBI:29035"/>
    </ligand>
</feature>
<dbReference type="OrthoDB" id="175534at2"/>
<gene>
    <name evidence="5" type="ORF">SAMN06269250_2316</name>
</gene>
<dbReference type="SUPFAM" id="SSF48230">
    <property type="entry name" value="Chondroitin AC/alginate lyase"/>
    <property type="match status" value="1"/>
</dbReference>
<feature type="chain" id="PRO_5012832075" evidence="3">
    <location>
        <begin position="24"/>
        <end position="628"/>
    </location>
</feature>
<evidence type="ECO:0000256" key="3">
    <source>
        <dbReference type="SAM" id="SignalP"/>
    </source>
</evidence>
<reference evidence="7" key="2">
    <citation type="submission" date="2023-08" db="PDB data bank">
        <title>The crystal structure of glycosaminoglycan lyase GAGase VII.</title>
        <authorList>
            <person name="Wei L."/>
            <person name="Cao H.Y."/>
            <person name="Li F.C."/>
        </authorList>
    </citation>
    <scope>X-RAY CRYSTALLOGRAPHY (1.90 ANGSTROMS) OF 24-628 IN COMPLEX WITH CA(2+) AND MN(2+)</scope>
</reference>
<dbReference type="GO" id="GO:0030313">
    <property type="term" value="C:cell envelope"/>
    <property type="evidence" value="ECO:0007669"/>
    <property type="project" value="UniProtKB-SubCell"/>
</dbReference>
<dbReference type="PANTHER" id="PTHR38045">
    <property type="entry name" value="CHROMOSOME 1, WHOLE GENOME SHOTGUN SEQUENCE"/>
    <property type="match status" value="1"/>
</dbReference>
<keyword evidence="6" id="KW-1185">Reference proteome</keyword>
<feature type="region of interest" description="Disordered" evidence="2">
    <location>
        <begin position="608"/>
        <end position="628"/>
    </location>
</feature>
<evidence type="ECO:0000313" key="6">
    <source>
        <dbReference type="Proteomes" id="UP000219452"/>
    </source>
</evidence>
<dbReference type="AlphaFoldDB" id="A0A286FIB6"/>
<dbReference type="PDB" id="8KHV">
    <property type="method" value="X-ray"/>
    <property type="resolution" value="1.90 A"/>
    <property type="chains" value="A=24-628"/>
</dbReference>
<organism evidence="5 6">
    <name type="scientific">Spirosoma fluviale</name>
    <dbReference type="NCBI Taxonomy" id="1597977"/>
    <lineage>
        <taxon>Bacteria</taxon>
        <taxon>Pseudomonadati</taxon>
        <taxon>Bacteroidota</taxon>
        <taxon>Cytophagia</taxon>
        <taxon>Cytophagales</taxon>
        <taxon>Cytophagaceae</taxon>
        <taxon>Spirosoma</taxon>
    </lineage>
</organism>
<keyword evidence="7" id="KW-0002">3D-structure</keyword>
<comment type="subcellular location">
    <subcellularLocation>
        <location evidence="1">Cell envelope</location>
    </subcellularLocation>
</comment>
<reference evidence="6" key="1">
    <citation type="submission" date="2017-09" db="EMBL/GenBank/DDBJ databases">
        <authorList>
            <person name="Varghese N."/>
            <person name="Submissions S."/>
        </authorList>
    </citation>
    <scope>NUCLEOTIDE SEQUENCE [LARGE SCALE GENOMIC DNA]</scope>
    <source>
        <strain evidence="6">DSM 29961</strain>
    </source>
</reference>
<evidence type="ECO:0000256" key="2">
    <source>
        <dbReference type="SAM" id="MobiDB-lite"/>
    </source>
</evidence>
<evidence type="ECO:0000313" key="5">
    <source>
        <dbReference type="EMBL" id="SOD82962.1"/>
    </source>
</evidence>
<dbReference type="EMBL" id="OCNH01000001">
    <property type="protein sequence ID" value="SOD82962.1"/>
    <property type="molecule type" value="Genomic_DNA"/>
</dbReference>
<dbReference type="Gene3D" id="2.70.98.70">
    <property type="match status" value="1"/>
</dbReference>